<accession>A0A3T0D225</accession>
<dbReference type="GO" id="GO:0006313">
    <property type="term" value="P:DNA transposition"/>
    <property type="evidence" value="ECO:0007669"/>
    <property type="project" value="UniProtKB-UniRule"/>
</dbReference>
<comment type="similarity">
    <text evidence="2 6">Belongs to the transposase mutator family.</text>
</comment>
<dbReference type="KEGG" id="ccha:ELD05_00255"/>
<name>A0A3T0D225_9FIRM</name>
<gene>
    <name evidence="7" type="ORF">ELD05_00255</name>
</gene>
<dbReference type="EMBL" id="CP034791">
    <property type="protein sequence ID" value="AZT89238.1"/>
    <property type="molecule type" value="Genomic_DNA"/>
</dbReference>
<evidence type="ECO:0000256" key="1">
    <source>
        <dbReference type="ARBA" id="ARBA00002190"/>
    </source>
</evidence>
<evidence type="ECO:0000313" key="8">
    <source>
        <dbReference type="Proteomes" id="UP000282930"/>
    </source>
</evidence>
<reference evidence="7 8" key="1">
    <citation type="submission" date="2018-12" db="EMBL/GenBank/DDBJ databases">
        <title>Genome sequence from the cellulolytic species, Caldicellulosiruptor changbaiensis.</title>
        <authorList>
            <person name="Blumer-Schuette S.E."/>
            <person name="Mendoza C."/>
        </authorList>
    </citation>
    <scope>NUCLEOTIDE SEQUENCE [LARGE SCALE GENOMIC DNA]</scope>
    <source>
        <strain evidence="7 8">CBS-Z</strain>
    </source>
</reference>
<organism evidence="7 8">
    <name type="scientific">Caldicellulosiruptor changbaiensis</name>
    <dbReference type="NCBI Taxonomy" id="1222016"/>
    <lineage>
        <taxon>Bacteria</taxon>
        <taxon>Bacillati</taxon>
        <taxon>Bacillota</taxon>
        <taxon>Bacillota incertae sedis</taxon>
        <taxon>Caldicellulosiruptorales</taxon>
        <taxon>Caldicellulosiruptoraceae</taxon>
        <taxon>Caldicellulosiruptor</taxon>
    </lineage>
</organism>
<dbReference type="PROSITE" id="PS01007">
    <property type="entry name" value="TRANSPOSASE_MUTATOR"/>
    <property type="match status" value="1"/>
</dbReference>
<dbReference type="PANTHER" id="PTHR33217">
    <property type="entry name" value="TRANSPOSASE FOR INSERTION SEQUENCE ELEMENT IS1081"/>
    <property type="match status" value="1"/>
</dbReference>
<dbReference type="AlphaFoldDB" id="A0A3T0D225"/>
<evidence type="ECO:0000256" key="5">
    <source>
        <dbReference type="ARBA" id="ARBA00023172"/>
    </source>
</evidence>
<keyword evidence="4 6" id="KW-0238">DNA-binding</keyword>
<dbReference type="InterPro" id="IPR001207">
    <property type="entry name" value="Transposase_mutator"/>
</dbReference>
<dbReference type="NCBIfam" id="NF033543">
    <property type="entry name" value="transpos_IS256"/>
    <property type="match status" value="1"/>
</dbReference>
<keyword evidence="8" id="KW-1185">Reference proteome</keyword>
<dbReference type="Pfam" id="PF00872">
    <property type="entry name" value="Transposase_mut"/>
    <property type="match status" value="1"/>
</dbReference>
<evidence type="ECO:0000256" key="4">
    <source>
        <dbReference type="ARBA" id="ARBA00023125"/>
    </source>
</evidence>
<protein>
    <recommendedName>
        <fullName evidence="6">Mutator family transposase</fullName>
    </recommendedName>
</protein>
<dbReference type="RefSeq" id="WP_011915673.1">
    <property type="nucleotide sequence ID" value="NZ_CP034791.1"/>
</dbReference>
<dbReference type="GO" id="GO:0003677">
    <property type="term" value="F:DNA binding"/>
    <property type="evidence" value="ECO:0007669"/>
    <property type="project" value="UniProtKB-UniRule"/>
</dbReference>
<evidence type="ECO:0000256" key="6">
    <source>
        <dbReference type="RuleBase" id="RU365089"/>
    </source>
</evidence>
<evidence type="ECO:0000256" key="3">
    <source>
        <dbReference type="ARBA" id="ARBA00022578"/>
    </source>
</evidence>
<keyword evidence="6" id="KW-0814">Transposable element</keyword>
<comment type="function">
    <text evidence="1 6">Required for the transposition of the insertion element.</text>
</comment>
<evidence type="ECO:0000256" key="2">
    <source>
        <dbReference type="ARBA" id="ARBA00010961"/>
    </source>
</evidence>
<keyword evidence="5 6" id="KW-0233">DNA recombination</keyword>
<dbReference type="PANTHER" id="PTHR33217:SF7">
    <property type="entry name" value="TRANSPOSASE FOR INSERTION SEQUENCE ELEMENT IS1081"/>
    <property type="match status" value="1"/>
</dbReference>
<proteinExistence type="inferred from homology"/>
<keyword evidence="3 6" id="KW-0815">Transposition</keyword>
<evidence type="ECO:0000313" key="7">
    <source>
        <dbReference type="EMBL" id="AZT89238.1"/>
    </source>
</evidence>
<dbReference type="Proteomes" id="UP000282930">
    <property type="component" value="Chromosome"/>
</dbReference>
<dbReference type="GO" id="GO:0004803">
    <property type="term" value="F:transposase activity"/>
    <property type="evidence" value="ECO:0007669"/>
    <property type="project" value="UniProtKB-UniRule"/>
</dbReference>
<sequence length="409" mass="47397">MEKNEIFETAKNMAIEQVLNMYCSKDDPTRPALKQLLENLLDCFMLSERTVYLAKNENDKGNGFYGRKLATPVGSLEISVPRTRSGNFRPSILPDRYKRVDSSYTDLLMSLVANGYSESSLVQTLKSMNLPYSEDEIEKIKNDLKNELQLFKQRELPESAFALIIDGYHCEIKDNSKVKQATCYVVLGIDLEGKKDIFGIYTFFGKENKADWMRVFDDLITRGLKKVLIVVSDDFPGIIDAVRLAYPLADHQLCFVHLQRNVRKHMAKDDASVFNKELDKLRTSSADFDEAISKFKLLCEQYSSKYPRFIKGICEKAEFYLAHMRYPEDLRKYIYTTNAVESVNSMIEKIRINSGGYFQSVEVLEINIYLQRENLRRGKWKNGVPILKKCSYNILQLYNIRYEMETQNS</sequence>